<dbReference type="Gene3D" id="2.60.40.60">
    <property type="entry name" value="Cadherins"/>
    <property type="match status" value="1"/>
</dbReference>
<dbReference type="GO" id="GO:0016020">
    <property type="term" value="C:membrane"/>
    <property type="evidence" value="ECO:0007669"/>
    <property type="project" value="InterPro"/>
</dbReference>
<comment type="caution">
    <text evidence="3">The sequence shown here is derived from an EMBL/GenBank/DDBJ whole genome shotgun (WGS) entry which is preliminary data.</text>
</comment>
<keyword evidence="4" id="KW-1185">Reference proteome</keyword>
<dbReference type="InterPro" id="IPR002126">
    <property type="entry name" value="Cadherin-like_dom"/>
</dbReference>
<dbReference type="EMBL" id="BGZK01000003">
    <property type="protein sequence ID" value="GBO99502.1"/>
    <property type="molecule type" value="Genomic_DNA"/>
</dbReference>
<dbReference type="GO" id="GO:0005509">
    <property type="term" value="F:calcium ion binding"/>
    <property type="evidence" value="ECO:0007669"/>
    <property type="project" value="UniProtKB-UniRule"/>
</dbReference>
<protein>
    <submittedName>
        <fullName evidence="3">Neural-cadherin</fullName>
    </submittedName>
</protein>
<organism evidence="3 4">
    <name type="scientific">Eumeta variegata</name>
    <name type="common">Bagworm moth</name>
    <name type="synonym">Eumeta japonica</name>
    <dbReference type="NCBI Taxonomy" id="151549"/>
    <lineage>
        <taxon>Eukaryota</taxon>
        <taxon>Metazoa</taxon>
        <taxon>Ecdysozoa</taxon>
        <taxon>Arthropoda</taxon>
        <taxon>Hexapoda</taxon>
        <taxon>Insecta</taxon>
        <taxon>Pterygota</taxon>
        <taxon>Neoptera</taxon>
        <taxon>Endopterygota</taxon>
        <taxon>Lepidoptera</taxon>
        <taxon>Glossata</taxon>
        <taxon>Ditrysia</taxon>
        <taxon>Tineoidea</taxon>
        <taxon>Psychidae</taxon>
        <taxon>Oiketicinae</taxon>
        <taxon>Eumeta</taxon>
    </lineage>
</organism>
<dbReference type="GO" id="GO:0007156">
    <property type="term" value="P:homophilic cell adhesion via plasma membrane adhesion molecules"/>
    <property type="evidence" value="ECO:0007669"/>
    <property type="project" value="InterPro"/>
</dbReference>
<evidence type="ECO:0000259" key="2">
    <source>
        <dbReference type="PROSITE" id="PS50268"/>
    </source>
</evidence>
<evidence type="ECO:0000313" key="3">
    <source>
        <dbReference type="EMBL" id="GBO99502.1"/>
    </source>
</evidence>
<dbReference type="OrthoDB" id="6252479at2759"/>
<keyword evidence="1" id="KW-0106">Calcium</keyword>
<dbReference type="STRING" id="151549.A0A4C1SBG2"/>
<dbReference type="PROSITE" id="PS50268">
    <property type="entry name" value="CADHERIN_2"/>
    <property type="match status" value="1"/>
</dbReference>
<sequence length="101" mass="11282">MLYVPTGNVLSSLDVFDREERKEYRLPVAITDSGTPRLTGVSELRIVIGDRNDNAMGPGHSNIFVYNYKFSVAKIVTTVTNLTLQTAVVEIYSKCERAKKV</sequence>
<evidence type="ECO:0000313" key="4">
    <source>
        <dbReference type="Proteomes" id="UP000299102"/>
    </source>
</evidence>
<name>A0A4C1SBG2_EUMVA</name>
<dbReference type="CDD" id="cd11304">
    <property type="entry name" value="Cadherin_repeat"/>
    <property type="match status" value="1"/>
</dbReference>
<dbReference type="SUPFAM" id="SSF49313">
    <property type="entry name" value="Cadherin-like"/>
    <property type="match status" value="1"/>
</dbReference>
<dbReference type="AlphaFoldDB" id="A0A4C1SBG2"/>
<dbReference type="InterPro" id="IPR015919">
    <property type="entry name" value="Cadherin-like_sf"/>
</dbReference>
<gene>
    <name evidence="3" type="primary">CadN</name>
    <name evidence="3" type="ORF">EVAR_682_1</name>
</gene>
<feature type="domain" description="Cadherin" evidence="2">
    <location>
        <begin position="6"/>
        <end position="60"/>
    </location>
</feature>
<evidence type="ECO:0000256" key="1">
    <source>
        <dbReference type="PROSITE-ProRule" id="PRU00043"/>
    </source>
</evidence>
<dbReference type="Proteomes" id="UP000299102">
    <property type="component" value="Unassembled WGS sequence"/>
</dbReference>
<reference evidence="3 4" key="1">
    <citation type="journal article" date="2019" name="Commun. Biol.">
        <title>The bagworm genome reveals a unique fibroin gene that provides high tensile strength.</title>
        <authorList>
            <person name="Kono N."/>
            <person name="Nakamura H."/>
            <person name="Ohtoshi R."/>
            <person name="Tomita M."/>
            <person name="Numata K."/>
            <person name="Arakawa K."/>
        </authorList>
    </citation>
    <scope>NUCLEOTIDE SEQUENCE [LARGE SCALE GENOMIC DNA]</scope>
</reference>
<accession>A0A4C1SBG2</accession>
<proteinExistence type="predicted"/>